<dbReference type="SUPFAM" id="SSF52113">
    <property type="entry name" value="BRCT domain"/>
    <property type="match status" value="1"/>
</dbReference>
<name>A0AAD4I4H0_9PEZI</name>
<keyword evidence="4" id="KW-1185">Reference proteome</keyword>
<feature type="compositionally biased region" description="Basic and acidic residues" evidence="1">
    <location>
        <begin position="570"/>
        <end position="579"/>
    </location>
</feature>
<feature type="region of interest" description="Disordered" evidence="1">
    <location>
        <begin position="1106"/>
        <end position="1148"/>
    </location>
</feature>
<feature type="compositionally biased region" description="Low complexity" evidence="1">
    <location>
        <begin position="13"/>
        <end position="50"/>
    </location>
</feature>
<evidence type="ECO:0000259" key="2">
    <source>
        <dbReference type="PROSITE" id="PS50172"/>
    </source>
</evidence>
<feature type="compositionally biased region" description="Polar residues" evidence="1">
    <location>
        <begin position="1039"/>
        <end position="1058"/>
    </location>
</feature>
<dbReference type="PANTHER" id="PTHR14625">
    <property type="entry name" value="MICROCEPHALIN"/>
    <property type="match status" value="1"/>
</dbReference>
<gene>
    <name evidence="3" type="ORF">NEMBOFW57_003296</name>
</gene>
<dbReference type="GO" id="GO:0000278">
    <property type="term" value="P:mitotic cell cycle"/>
    <property type="evidence" value="ECO:0007669"/>
    <property type="project" value="TreeGrafter"/>
</dbReference>
<feature type="region of interest" description="Disordered" evidence="1">
    <location>
        <begin position="430"/>
        <end position="523"/>
    </location>
</feature>
<evidence type="ECO:0000313" key="4">
    <source>
        <dbReference type="Proteomes" id="UP001197093"/>
    </source>
</evidence>
<feature type="region of interest" description="Disordered" evidence="1">
    <location>
        <begin position="1014"/>
        <end position="1093"/>
    </location>
</feature>
<feature type="compositionally biased region" description="Low complexity" evidence="1">
    <location>
        <begin position="192"/>
        <end position="209"/>
    </location>
</feature>
<evidence type="ECO:0000256" key="1">
    <source>
        <dbReference type="SAM" id="MobiDB-lite"/>
    </source>
</evidence>
<dbReference type="PROSITE" id="PS50172">
    <property type="entry name" value="BRCT"/>
    <property type="match status" value="1"/>
</dbReference>
<feature type="compositionally biased region" description="Basic and acidic residues" evidence="1">
    <location>
        <begin position="1139"/>
        <end position="1148"/>
    </location>
</feature>
<feature type="compositionally biased region" description="Low complexity" evidence="1">
    <location>
        <begin position="158"/>
        <end position="172"/>
    </location>
</feature>
<dbReference type="AlphaFoldDB" id="A0AAD4I4H0"/>
<dbReference type="InterPro" id="IPR017956">
    <property type="entry name" value="AT_hook_DNA-bd_motif"/>
</dbReference>
<evidence type="ECO:0000313" key="3">
    <source>
        <dbReference type="EMBL" id="KAG7293250.1"/>
    </source>
</evidence>
<feature type="compositionally biased region" description="Low complexity" evidence="1">
    <location>
        <begin position="70"/>
        <end position="79"/>
    </location>
</feature>
<feature type="region of interest" description="Disordered" evidence="1">
    <location>
        <begin position="871"/>
        <end position="892"/>
    </location>
</feature>
<feature type="region of interest" description="Disordered" evidence="1">
    <location>
        <begin position="544"/>
        <end position="593"/>
    </location>
</feature>
<dbReference type="Proteomes" id="UP001197093">
    <property type="component" value="Unassembled WGS sequence"/>
</dbReference>
<organism evidence="3 4">
    <name type="scientific">Staphylotrichum longicolle</name>
    <dbReference type="NCBI Taxonomy" id="669026"/>
    <lineage>
        <taxon>Eukaryota</taxon>
        <taxon>Fungi</taxon>
        <taxon>Dikarya</taxon>
        <taxon>Ascomycota</taxon>
        <taxon>Pezizomycotina</taxon>
        <taxon>Sordariomycetes</taxon>
        <taxon>Sordariomycetidae</taxon>
        <taxon>Sordariales</taxon>
        <taxon>Chaetomiaceae</taxon>
        <taxon>Staphylotrichum</taxon>
    </lineage>
</organism>
<comment type="caution">
    <text evidence="3">The sequence shown here is derived from an EMBL/GenBank/DDBJ whole genome shotgun (WGS) entry which is preliminary data.</text>
</comment>
<dbReference type="EMBL" id="JAHCVI010000001">
    <property type="protein sequence ID" value="KAG7293250.1"/>
    <property type="molecule type" value="Genomic_DNA"/>
</dbReference>
<dbReference type="PANTHER" id="PTHR14625:SF3">
    <property type="entry name" value="MICROCEPHALIN"/>
    <property type="match status" value="1"/>
</dbReference>
<accession>A0AAD4I4H0</accession>
<dbReference type="InterPro" id="IPR022047">
    <property type="entry name" value="Microcephalin-like"/>
</dbReference>
<dbReference type="InterPro" id="IPR001357">
    <property type="entry name" value="BRCT_dom"/>
</dbReference>
<feature type="compositionally biased region" description="Acidic residues" evidence="1">
    <location>
        <begin position="460"/>
        <end position="474"/>
    </location>
</feature>
<feature type="compositionally biased region" description="Polar residues" evidence="1">
    <location>
        <begin position="879"/>
        <end position="889"/>
    </location>
</feature>
<proteinExistence type="predicted"/>
<feature type="compositionally biased region" description="Basic and acidic residues" evidence="1">
    <location>
        <begin position="178"/>
        <end position="188"/>
    </location>
</feature>
<dbReference type="CDD" id="cd17716">
    <property type="entry name" value="BRCT_microcephalin_rpt1"/>
    <property type="match status" value="1"/>
</dbReference>
<feature type="region of interest" description="Disordered" evidence="1">
    <location>
        <begin position="1"/>
        <end position="293"/>
    </location>
</feature>
<dbReference type="SMART" id="SM00384">
    <property type="entry name" value="AT_hook"/>
    <property type="match status" value="2"/>
</dbReference>
<feature type="domain" description="BRCT" evidence="2">
    <location>
        <begin position="899"/>
        <end position="1006"/>
    </location>
</feature>
<dbReference type="InterPro" id="IPR036420">
    <property type="entry name" value="BRCT_dom_sf"/>
</dbReference>
<sequence>MDAPSPPKRMTRARAAAKTSEPAAKPTRVVTAAAKAKTVRSTAASAPARPALKRKGPSDEDEDDLEMQPAKKMTATATKPTRGRGRPKKVTAEESAPEPAPEPVPATTVRTRGRPKKVVDTPAEEPVKATRTTRTKKTVTQEAETAIASGKTTIRSRPAVSATSTATKTAKPTIKKTVKFEEPEKENMVPDAVVVKKAPSKTAAPAPTSGLRGKPVRRAASASAPRTARGTRAATGTADSSEKVEKPMPLSPKKVNQLTMNRVESDDELGMDEKIPVRRFKKGPIKPATGGIKSSSVTVNTVSVALDDENATATGRSETEINHMLASPAKRLPASPWKGSIRSPAKRVEGLLVASVTQIDGQSSQAPTKVGLLQSPAKRQPLSLHPHGSDSLSGTAVSPVKLSFLASPAKRPPISPIKPLPRNIEEEDTLIRSPAPKPTLLASPLPRAAPSSLEEALAAVDEDVAGLSSDDEATPESPTRLSFPGRLSAVLPRHADPALTPPTMAVSSHASQIELEQGTTEECVEEVDEVECLGEPMVVDELPAEPTIVASAGTTPSSSPPKLANPVYGLRDKDLHDQDADSESEDESPVRRDRFTSAFSTLPATPCPAPARPSNLAQSAARSTAKKVGMDDKFGLTPLAQQLSGWTAGPSPLKTDMQSASPCRGTAVVNGESQPTLPEREAAPTPLGPTQNTFFEDAMHIQPETMEVEEDAATVLADIDEPVLEDLSFTEEDMELAAEANGMSLMEKDASTESQDYDDSISEASQEYADENAIPIDPSLTGFNGFHAPAVPPVTPQRVVHREFHTVSKVPLKAADNSTPRPKLENRSHSVSRLPVTRPTERLTRNATVISYSPTKGGEPNVFEDEFEEHTASDAPVTPQKTDIWSTIGTPARTPRRDLNPALLRGAVVFVDVHTSEGADASSIFVELLTQMGARCVKTWAWNPNSSSESGADPRVGITHVVYKDGGKRTMEKVRESGGVVQCVGVSWVLDCERENEWLDEAPYYIDTSLVPRGGARRRKSMEPRAIANKNGMLVPSPARSSRGSQTAPNTPANNRRASSLWIRSPDKSVDDDGSDDEDGAEPSWTTLTPVPRTPAPEAIARFAANVSPGSTSPSSVGSIDSEDPLSRDHDDDDDEAADDHRRRRQEEMLLRTCPPPKRTTTFVELGEGVLSKEKDERVLMRLMAARRKSLQFAPKIGSPLARTWKAWN</sequence>
<dbReference type="Gene3D" id="3.40.50.10190">
    <property type="entry name" value="BRCT domain"/>
    <property type="match status" value="1"/>
</dbReference>
<feature type="region of interest" description="Disordered" evidence="1">
    <location>
        <begin position="654"/>
        <end position="687"/>
    </location>
</feature>
<feature type="region of interest" description="Disordered" evidence="1">
    <location>
        <begin position="814"/>
        <end position="833"/>
    </location>
</feature>
<feature type="compositionally biased region" description="Low complexity" evidence="1">
    <location>
        <begin position="1107"/>
        <end position="1119"/>
    </location>
</feature>
<feature type="compositionally biased region" description="Low complexity" evidence="1">
    <location>
        <begin position="218"/>
        <end position="238"/>
    </location>
</feature>
<reference evidence="3" key="1">
    <citation type="submission" date="2023-02" db="EMBL/GenBank/DDBJ databases">
        <authorList>
            <person name="Palmer J.M."/>
        </authorList>
    </citation>
    <scope>NUCLEOTIDE SEQUENCE</scope>
    <source>
        <strain evidence="3">FW57</strain>
    </source>
</reference>
<protein>
    <recommendedName>
        <fullName evidence="2">BRCT domain-containing protein</fullName>
    </recommendedName>
</protein>
<dbReference type="GO" id="GO:0003677">
    <property type="term" value="F:DNA binding"/>
    <property type="evidence" value="ECO:0007669"/>
    <property type="project" value="InterPro"/>
</dbReference>
<feature type="compositionally biased region" description="Acidic residues" evidence="1">
    <location>
        <begin position="1072"/>
        <end position="1081"/>
    </location>
</feature>
<feature type="compositionally biased region" description="Low complexity" evidence="1">
    <location>
        <begin position="448"/>
        <end position="459"/>
    </location>
</feature>